<dbReference type="GO" id="GO:0016874">
    <property type="term" value="F:ligase activity"/>
    <property type="evidence" value="ECO:0007669"/>
    <property type="project" value="UniProtKB-KW"/>
</dbReference>
<dbReference type="InterPro" id="IPR035983">
    <property type="entry name" value="Hect_E3_ubiquitin_ligase"/>
</dbReference>
<reference evidence="7" key="1">
    <citation type="submission" date="2020-04" db="EMBL/GenBank/DDBJ databases">
        <authorList>
            <person name="Alioto T."/>
            <person name="Alioto T."/>
            <person name="Gomez Garrido J."/>
        </authorList>
    </citation>
    <scope>NUCLEOTIDE SEQUENCE</scope>
    <source>
        <strain evidence="7">A484AB</strain>
    </source>
</reference>
<dbReference type="EC" id="2.3.2.26" evidence="3"/>
<keyword evidence="4" id="KW-0808">Transferase</keyword>
<comment type="pathway">
    <text evidence="2">Protein modification; protein ubiquitination.</text>
</comment>
<dbReference type="PROSITE" id="PS50237">
    <property type="entry name" value="HECT"/>
    <property type="match status" value="1"/>
</dbReference>
<dbReference type="Gene3D" id="3.90.1750.10">
    <property type="entry name" value="Hect, E3 ligase catalytic domains"/>
    <property type="match status" value="1"/>
</dbReference>
<dbReference type="OrthoDB" id="5964629at2759"/>
<dbReference type="PANTHER" id="PTHR11254:SF440">
    <property type="entry name" value="E3 UBIQUITIN-PROTEIN LIGASE NEDD-4"/>
    <property type="match status" value="1"/>
</dbReference>
<evidence type="ECO:0000256" key="1">
    <source>
        <dbReference type="ARBA" id="ARBA00000885"/>
    </source>
</evidence>
<dbReference type="GO" id="GO:0061630">
    <property type="term" value="F:ubiquitin protein ligase activity"/>
    <property type="evidence" value="ECO:0007669"/>
    <property type="project" value="UniProtKB-EC"/>
</dbReference>
<dbReference type="GO" id="GO:0016567">
    <property type="term" value="P:protein ubiquitination"/>
    <property type="evidence" value="ECO:0007669"/>
    <property type="project" value="TreeGrafter"/>
</dbReference>
<comment type="catalytic activity">
    <reaction evidence="1">
        <text>S-ubiquitinyl-[E2 ubiquitin-conjugating enzyme]-L-cysteine + [acceptor protein]-L-lysine = [E2 ubiquitin-conjugating enzyme]-L-cysteine + N(6)-ubiquitinyl-[acceptor protein]-L-lysine.</text>
        <dbReference type="EC" id="2.3.2.26"/>
    </reaction>
</comment>
<evidence type="ECO:0000313" key="7">
    <source>
        <dbReference type="EMBL" id="CAB3991501.1"/>
    </source>
</evidence>
<keyword evidence="8" id="KW-1185">Reference proteome</keyword>
<evidence type="ECO:0000256" key="6">
    <source>
        <dbReference type="SAM" id="MobiDB-lite"/>
    </source>
</evidence>
<evidence type="ECO:0000256" key="2">
    <source>
        <dbReference type="ARBA" id="ARBA00004906"/>
    </source>
</evidence>
<dbReference type="Proteomes" id="UP001152795">
    <property type="component" value="Unassembled WGS sequence"/>
</dbReference>
<dbReference type="EMBL" id="CACRXK020001862">
    <property type="protein sequence ID" value="CAB3991501.1"/>
    <property type="molecule type" value="Genomic_DNA"/>
</dbReference>
<keyword evidence="7" id="KW-0436">Ligase</keyword>
<dbReference type="GO" id="GO:0006511">
    <property type="term" value="P:ubiquitin-dependent protein catabolic process"/>
    <property type="evidence" value="ECO:0007669"/>
    <property type="project" value="TreeGrafter"/>
</dbReference>
<protein>
    <recommendedName>
        <fullName evidence="3">HECT-type E3 ubiquitin transferase</fullName>
        <ecNumber evidence="3">2.3.2.26</ecNumber>
    </recommendedName>
</protein>
<name>A0A7D9DQV4_PARCT</name>
<evidence type="ECO:0000256" key="5">
    <source>
        <dbReference type="ARBA" id="ARBA00022786"/>
    </source>
</evidence>
<dbReference type="InterPro" id="IPR000569">
    <property type="entry name" value="HECT_dom"/>
</dbReference>
<feature type="region of interest" description="Disordered" evidence="6">
    <location>
        <begin position="26"/>
        <end position="57"/>
    </location>
</feature>
<dbReference type="InterPro" id="IPR003892">
    <property type="entry name" value="CUE"/>
</dbReference>
<dbReference type="PANTHER" id="PTHR11254">
    <property type="entry name" value="HECT DOMAIN UBIQUITIN-PROTEIN LIGASE"/>
    <property type="match status" value="1"/>
</dbReference>
<dbReference type="GO" id="GO:0005737">
    <property type="term" value="C:cytoplasm"/>
    <property type="evidence" value="ECO:0007669"/>
    <property type="project" value="TreeGrafter"/>
</dbReference>
<evidence type="ECO:0000256" key="4">
    <source>
        <dbReference type="ARBA" id="ARBA00022679"/>
    </source>
</evidence>
<evidence type="ECO:0000256" key="3">
    <source>
        <dbReference type="ARBA" id="ARBA00012485"/>
    </source>
</evidence>
<dbReference type="InterPro" id="IPR050409">
    <property type="entry name" value="E3_ubiq-protein_ligase"/>
</dbReference>
<comment type="caution">
    <text evidence="7">The sequence shown here is derived from an EMBL/GenBank/DDBJ whole genome shotgun (WGS) entry which is preliminary data.</text>
</comment>
<dbReference type="SUPFAM" id="SSF56204">
    <property type="entry name" value="Hect, E3 ligase catalytic domain"/>
    <property type="match status" value="1"/>
</dbReference>
<organism evidence="7 8">
    <name type="scientific">Paramuricea clavata</name>
    <name type="common">Red gorgonian</name>
    <name type="synonym">Violescent sea-whip</name>
    <dbReference type="NCBI Taxonomy" id="317549"/>
    <lineage>
        <taxon>Eukaryota</taxon>
        <taxon>Metazoa</taxon>
        <taxon>Cnidaria</taxon>
        <taxon>Anthozoa</taxon>
        <taxon>Octocorallia</taxon>
        <taxon>Malacalcyonacea</taxon>
        <taxon>Plexauridae</taxon>
        <taxon>Paramuricea</taxon>
    </lineage>
</organism>
<dbReference type="Pfam" id="PF00632">
    <property type="entry name" value="HECT"/>
    <property type="match status" value="1"/>
</dbReference>
<dbReference type="AlphaFoldDB" id="A0A7D9DQV4"/>
<evidence type="ECO:0000313" key="8">
    <source>
        <dbReference type="Proteomes" id="UP001152795"/>
    </source>
</evidence>
<keyword evidence="5" id="KW-0833">Ubl conjugation pathway</keyword>
<feature type="compositionally biased region" description="Basic residues" evidence="6">
    <location>
        <begin position="94"/>
        <end position="103"/>
    </location>
</feature>
<dbReference type="PROSITE" id="PS51140">
    <property type="entry name" value="CUE"/>
    <property type="match status" value="1"/>
</dbReference>
<dbReference type="CDD" id="cd14279">
    <property type="entry name" value="CUE"/>
    <property type="match status" value="1"/>
</dbReference>
<dbReference type="SMART" id="SM00119">
    <property type="entry name" value="HECTc"/>
    <property type="match status" value="1"/>
</dbReference>
<feature type="region of interest" description="Disordered" evidence="6">
    <location>
        <begin position="81"/>
        <end position="103"/>
    </location>
</feature>
<sequence length="747" mass="82693">MSNNDPKQLLRACAENLLNAVTRLENTSNSSQQVSVNSPITSPTAASPQVHRPEQVPVHSPMLSATTASQVPRPTAAEEHRNLFGYRPPSCSKRNSRLPLSKRKRITTSTGEQVSIPVRNTWSRTFACLAKRNATTAPSTAEKVNMALSGLDERTICFNKGGNSEHVHNKILEAFPMLSDVGGYNILRTGERGNRNLMLLAMPPGGYTVSFLKSTKGSAKGYIRPYQKDIVIDNSTFTSKGQTQISTSPRVECVNCHVAVAMDMMQEHDEVCGGGGSGNVANYSASECEEIMENNLEQTDTGFHQLKSIFPNNEPNEIREALENANGCIETATEILLGNGLDDEIEILAIRGIADQPDDICGEAKSHSDLDAFRKEVVNDKLPRQRFTVSREDGMEELKKDILSHYKDSKCKLTAKPRVRFEGEEGVGCGPIREFLLCAMKVVQDGIGGSGRHTMFFEGEVDHLIPIHDQSLRCTGSFKAIGRIIGHSLIHGGPLLYGLSPAVKRYWTLTGTACTEDPNLETLPASISIADVSDVHLRQYILQLENIAPDDEIPPELKEGITPYLFESGLDINVLNSDRQLAIQGLMVYHVIDKRKRELDDIAKGMNEVGFHSFLGRCGSDALDSIFPTSDKQTITFEQMKEVMVFEQTEGHEQTITFWHNYLFLLSKYEPDSPSLTDLCCFWTATNQLPPRGATLQVKFDEGECKLPLGETCFSILTLPTMHKSYEEFKKYLDIALLHGSMGIDRS</sequence>
<dbReference type="GO" id="GO:0043130">
    <property type="term" value="F:ubiquitin binding"/>
    <property type="evidence" value="ECO:0007669"/>
    <property type="project" value="InterPro"/>
</dbReference>
<feature type="compositionally biased region" description="Low complexity" evidence="6">
    <location>
        <begin position="28"/>
        <end position="38"/>
    </location>
</feature>
<dbReference type="Pfam" id="PF02845">
    <property type="entry name" value="CUE"/>
    <property type="match status" value="1"/>
</dbReference>
<accession>A0A7D9DQV4</accession>
<dbReference type="Gene3D" id="3.30.2410.10">
    <property type="entry name" value="Hect, E3 ligase catalytic domain"/>
    <property type="match status" value="1"/>
</dbReference>
<gene>
    <name evidence="7" type="ORF">PACLA_8A023027</name>
</gene>
<proteinExistence type="predicted"/>